<dbReference type="InterPro" id="IPR014030">
    <property type="entry name" value="Ketoacyl_synth_N"/>
</dbReference>
<dbReference type="CDD" id="cd00833">
    <property type="entry name" value="PKS"/>
    <property type="match status" value="2"/>
</dbReference>
<dbReference type="InterPro" id="IPR009081">
    <property type="entry name" value="PP-bd_ACP"/>
</dbReference>
<evidence type="ECO:0000313" key="11">
    <source>
        <dbReference type="Proteomes" id="UP001180845"/>
    </source>
</evidence>
<dbReference type="PANTHER" id="PTHR43775:SF51">
    <property type="entry name" value="INACTIVE PHENOLPHTHIOCEROL SYNTHESIS POLYKETIDE SYNTHASE TYPE I PKS1-RELATED"/>
    <property type="match status" value="1"/>
</dbReference>
<dbReference type="Gene3D" id="3.40.50.720">
    <property type="entry name" value="NAD(P)-binding Rossmann-like Domain"/>
    <property type="match status" value="2"/>
</dbReference>
<dbReference type="EMBL" id="JAVDXW010000002">
    <property type="protein sequence ID" value="MDR7304447.1"/>
    <property type="molecule type" value="Genomic_DNA"/>
</dbReference>
<dbReference type="PROSITE" id="PS00012">
    <property type="entry name" value="PHOSPHOPANTETHEINE"/>
    <property type="match status" value="1"/>
</dbReference>
<dbReference type="Pfam" id="PF00550">
    <property type="entry name" value="PP-binding"/>
    <property type="match status" value="2"/>
</dbReference>
<dbReference type="Gene3D" id="3.30.70.3290">
    <property type="match status" value="2"/>
</dbReference>
<dbReference type="PROSITE" id="PS00606">
    <property type="entry name" value="KS3_1"/>
    <property type="match status" value="2"/>
</dbReference>
<dbReference type="Pfam" id="PF00109">
    <property type="entry name" value="ketoacyl-synt"/>
    <property type="match status" value="2"/>
</dbReference>
<evidence type="ECO:0000256" key="1">
    <source>
        <dbReference type="ARBA" id="ARBA00022450"/>
    </source>
</evidence>
<dbReference type="InterPro" id="IPR001227">
    <property type="entry name" value="Ac_transferase_dom_sf"/>
</dbReference>
<feature type="domain" description="Ketosynthase family 3 (KS3)" evidence="8">
    <location>
        <begin position="42"/>
        <end position="470"/>
    </location>
</feature>
<dbReference type="RefSeq" id="WP_310278533.1">
    <property type="nucleotide sequence ID" value="NZ_JAVDXW010000002.1"/>
</dbReference>
<keyword evidence="11" id="KW-1185">Reference proteome</keyword>
<dbReference type="Gene3D" id="1.10.1200.10">
    <property type="entry name" value="ACP-like"/>
    <property type="match status" value="2"/>
</dbReference>
<dbReference type="SUPFAM" id="SSF51735">
    <property type="entry name" value="NAD(P)-binding Rossmann-fold domains"/>
    <property type="match status" value="4"/>
</dbReference>
<protein>
    <submittedName>
        <fullName evidence="10">Acyl transferase domain-containing protein/acyl carrier protein</fullName>
    </submittedName>
</protein>
<evidence type="ECO:0000256" key="5">
    <source>
        <dbReference type="PROSITE-ProRule" id="PRU01363"/>
    </source>
</evidence>
<evidence type="ECO:0000256" key="2">
    <source>
        <dbReference type="ARBA" id="ARBA00022553"/>
    </source>
</evidence>
<proteinExistence type="predicted"/>
<feature type="region of interest" description="Disordered" evidence="6">
    <location>
        <begin position="1"/>
        <end position="20"/>
    </location>
</feature>
<dbReference type="InterPro" id="IPR020841">
    <property type="entry name" value="PKS_Beta-ketoAc_synthase_dom"/>
</dbReference>
<dbReference type="SMART" id="SM00823">
    <property type="entry name" value="PKS_PP"/>
    <property type="match status" value="2"/>
</dbReference>
<dbReference type="Gene3D" id="3.40.47.10">
    <property type="match status" value="2"/>
</dbReference>
<dbReference type="InterPro" id="IPR016036">
    <property type="entry name" value="Malonyl_transacylase_ACP-bd"/>
</dbReference>
<feature type="domain" description="Ketosynthase family 3 (KS3)" evidence="8">
    <location>
        <begin position="1797"/>
        <end position="2223"/>
    </location>
</feature>
<dbReference type="SMART" id="SM00826">
    <property type="entry name" value="PKS_DH"/>
    <property type="match status" value="1"/>
</dbReference>
<dbReference type="GO" id="GO:0004312">
    <property type="term" value="F:fatty acid synthase activity"/>
    <property type="evidence" value="ECO:0007669"/>
    <property type="project" value="TreeGrafter"/>
</dbReference>
<reference evidence="10" key="1">
    <citation type="submission" date="2023-07" db="EMBL/GenBank/DDBJ databases">
        <title>Sequencing the genomes of 1000 actinobacteria strains.</title>
        <authorList>
            <person name="Klenk H.-P."/>
        </authorList>
    </citation>
    <scope>NUCLEOTIDE SEQUENCE</scope>
    <source>
        <strain evidence="10">DSM 45977</strain>
    </source>
</reference>
<dbReference type="GO" id="GO:0004315">
    <property type="term" value="F:3-oxoacyl-[acyl-carrier-protein] synthase activity"/>
    <property type="evidence" value="ECO:0007669"/>
    <property type="project" value="InterPro"/>
</dbReference>
<dbReference type="Pfam" id="PF21089">
    <property type="entry name" value="PKS_DH_N"/>
    <property type="match status" value="1"/>
</dbReference>
<accession>A0AAE3ZJS3</accession>
<dbReference type="InterPro" id="IPR036736">
    <property type="entry name" value="ACP-like_sf"/>
</dbReference>
<dbReference type="InterPro" id="IPR057326">
    <property type="entry name" value="KR_dom"/>
</dbReference>
<evidence type="ECO:0000259" key="9">
    <source>
        <dbReference type="PROSITE" id="PS52019"/>
    </source>
</evidence>
<dbReference type="InterPro" id="IPR014043">
    <property type="entry name" value="Acyl_transferase_dom"/>
</dbReference>
<dbReference type="Gene3D" id="3.10.129.110">
    <property type="entry name" value="Polyketide synthase dehydratase"/>
    <property type="match status" value="1"/>
</dbReference>
<feature type="region of interest" description="N-terminal hotdog fold" evidence="5">
    <location>
        <begin position="951"/>
        <end position="1069"/>
    </location>
</feature>
<dbReference type="InterPro" id="IPR016035">
    <property type="entry name" value="Acyl_Trfase/lysoPLipase"/>
</dbReference>
<dbReference type="InterPro" id="IPR020806">
    <property type="entry name" value="PKS_PP-bd"/>
</dbReference>
<dbReference type="InterPro" id="IPR020807">
    <property type="entry name" value="PKS_DH"/>
</dbReference>
<keyword evidence="2" id="KW-0597">Phosphoprotein</keyword>
<dbReference type="SUPFAM" id="SSF55048">
    <property type="entry name" value="Probable ACP-binding domain of malonyl-CoA ACP transacylase"/>
    <property type="match status" value="2"/>
</dbReference>
<dbReference type="Proteomes" id="UP001180845">
    <property type="component" value="Unassembled WGS sequence"/>
</dbReference>
<evidence type="ECO:0000256" key="6">
    <source>
        <dbReference type="SAM" id="MobiDB-lite"/>
    </source>
</evidence>
<dbReference type="PROSITE" id="PS50075">
    <property type="entry name" value="CARRIER"/>
    <property type="match status" value="2"/>
</dbReference>
<evidence type="ECO:0000259" key="8">
    <source>
        <dbReference type="PROSITE" id="PS52004"/>
    </source>
</evidence>
<dbReference type="PROSITE" id="PS52019">
    <property type="entry name" value="PKS_MFAS_DH"/>
    <property type="match status" value="1"/>
</dbReference>
<dbReference type="Pfam" id="PF00698">
    <property type="entry name" value="Acyl_transf_1"/>
    <property type="match status" value="2"/>
</dbReference>
<evidence type="ECO:0000259" key="7">
    <source>
        <dbReference type="PROSITE" id="PS50075"/>
    </source>
</evidence>
<dbReference type="SMART" id="SM00825">
    <property type="entry name" value="PKS_KS"/>
    <property type="match status" value="2"/>
</dbReference>
<dbReference type="InterPro" id="IPR049552">
    <property type="entry name" value="PKS_DH_N"/>
</dbReference>
<keyword evidence="4" id="KW-0012">Acyltransferase</keyword>
<feature type="domain" description="Carrier" evidence="7">
    <location>
        <begin position="1702"/>
        <end position="1777"/>
    </location>
</feature>
<dbReference type="InterPro" id="IPR032821">
    <property type="entry name" value="PKS_assoc"/>
</dbReference>
<feature type="region of interest" description="C-terminal hotdog fold" evidence="5">
    <location>
        <begin position="1081"/>
        <end position="1221"/>
    </location>
</feature>
<dbReference type="Pfam" id="PF02801">
    <property type="entry name" value="Ketoacyl-synt_C"/>
    <property type="match status" value="2"/>
</dbReference>
<name>A0AAE3ZJS3_9ACTN</name>
<comment type="caution">
    <text evidence="10">The sequence shown here is derived from an EMBL/GenBank/DDBJ whole genome shotgun (WGS) entry which is preliminary data.</text>
</comment>
<feature type="region of interest" description="Disordered" evidence="6">
    <location>
        <begin position="1062"/>
        <end position="1084"/>
    </location>
</feature>
<dbReference type="GO" id="GO:0031177">
    <property type="term" value="F:phosphopantetheine binding"/>
    <property type="evidence" value="ECO:0007669"/>
    <property type="project" value="InterPro"/>
</dbReference>
<dbReference type="InterPro" id="IPR049900">
    <property type="entry name" value="PKS_mFAS_DH"/>
</dbReference>
<dbReference type="SUPFAM" id="SSF47336">
    <property type="entry name" value="ACP-like"/>
    <property type="match status" value="2"/>
</dbReference>
<dbReference type="CDD" id="cd08952">
    <property type="entry name" value="KR_1_SDR_x"/>
    <property type="match status" value="1"/>
</dbReference>
<dbReference type="SUPFAM" id="SSF52151">
    <property type="entry name" value="FabD/lysophospholipase-like"/>
    <property type="match status" value="2"/>
</dbReference>
<dbReference type="Pfam" id="PF14765">
    <property type="entry name" value="PS-DH"/>
    <property type="match status" value="1"/>
</dbReference>
<dbReference type="InterPro" id="IPR006162">
    <property type="entry name" value="Ppantetheine_attach_site"/>
</dbReference>
<dbReference type="PANTHER" id="PTHR43775">
    <property type="entry name" value="FATTY ACID SYNTHASE"/>
    <property type="match status" value="1"/>
</dbReference>
<dbReference type="SMART" id="SM00822">
    <property type="entry name" value="PKS_KR"/>
    <property type="match status" value="2"/>
</dbReference>
<dbReference type="InterPro" id="IPR018201">
    <property type="entry name" value="Ketoacyl_synth_AS"/>
</dbReference>
<sequence>MSAPKDEKPMSSVTDPQERARRAVAALQQANQKLGELRSRANEPIAVVSMAGRYPGGADTPEALWQLVAEGDDAVGAFPESRPGWSIDSLYDPDPDAPGRSLTKEGGFLDDVDLFDPAFFGISPKEAERMDPQQRILLETCWELLERARVPVASLQGSLTGVYVGAMYDDYFARLGRDLANFDGHNGTAGGHSILSGRVSYTLGLQGPAISVDTACSSSLVTVHMAMEALRKGECDLALAGGVAVMATPFAFVEFSRQRGLAPDGRCKPFSEQADGAGWSEGCGMLLLERLSDARANGHEVLAVLRSGAVNQDGRSQGLTAPNGPSQERVIRAALTAADLGAADVDVVEAHGTGTPLGDPIEANALQATYGQAHTAERPLWVGSIKSNLGHPQAAAGAAGLIKMVQALRHEELPRSLYTESPTPHVDWSAGHVRLLESSVPWPRREGHVRRAAVSSFGISGTNAHVILEEAPPAEQVEHDGGAEPRSAASPFPIVLSGHTEAALRANAARLADLMEPDPMESGGPARDEAPVLRDIAYSTVMTRTPSTERLCLPARDRGNAVPALRSVAEGSLPSGAVRATAHRERTIFLFPGQGSQYPGMCRSLLGDETFRAALVECDEALRPHVGFSVLAVLEQDDDAQQEALRKVAVVQPVLFAVAVALARVWALWGVVPDGVVGHSQGEVAAAVAAGALSLADGARVVGVRSRLIAGLDGEGGMGSVGLPVDEVERRLAARGDDLSVAVVNTAESTVVAGDSAALESFLTELEAEGIHCRRIAVDYASHSSQVDPILDGIRAELGGLTPRAGHIAIYSTVRGDAVDGHVLDADYWVDNLRRPVRLDRALDALAPGEETAFVELGAHPLLVATLRAAGHDAVVGSLHRDEDSASRLRHAAAELFAHGRPIDWATVYTSTGARPVDLPTYAFQRQHYWLELADAGHGDASAFGLDAGEHPLLAGRTDLSDDTVVFTGSTAALARPWHAEHHVFDTALLPAATFVDLVLHAADQVGLERVADASIEAPIPLDAGARRLQLVLEPERGGHRRFTLHSRLADGPWVRNATGKLAERTTEAPVTPGGGPPPGATPLDVDGLYASLDDDGHAYGPTFRTVTRGWITDDEVVVEASLPEEVQDEAESFGAHPALVEAALAAATRILPRSDEDDTVHLPCTVTDAMLHAVGATTIRARVTRAAEGRVRLALFDPAGDPVATIGAVATEAVTEARIREVADSAAATAPSSLYHVVGDPIPDAVADTPTGPATGYLEVDVAAPDFAALADRVREEGASALVVRWPDTDATPAAVRDLTHRALAWLKGWLAEDDLGDTRVVWLTRRATEGGSAEALPSPAMGALWGIGRAFQEEHPDRPLVLVDTETETDGPPDAIDDLVARLPHDEPQLVLRGGILAALRLLPVDRAEEPAAPTWNTHGTVLITGGTGGLARVLAHHLIAEHGIRHLALVSRSGPAASGAAELVAELEAAGAATVTVHACDVSDRTALAAVLDSVPAERPLTAVFHTAAVLDDGLLTDLTPERVDTVLRPKIDAAFHLHELTADLPLSAFVVFSSAAGTLGSAGQANYAAANAALDSLAARRRRMGLPAVSLAWGVWTEVGLATSLDDLLQHRLGQMGGLPIDPELGMRLLDEALGRPEALLAPIPFDRSRLEHRAKEGALPALLRGLVRRRFRRAAGTVKGSQLAERLAGLSESEREAVLVEMVRGELATVLGLPEAAAVPVDGPVRDLGLDSLMAVESRNRLAALVGEKLPASLLFDHPTPRELTRFLATTMRDTASGTARVDVVAARRAPDEPIAIVSMAGRYPGGVDTPEALWRLLAEGRDAIAGFPDRPGWEIERLYDPDPDAAGRSSTNQGGFLRDAGLFDPEFFGISPREAERLDPQQRLLLETSWEAIERAGLPPSSLDRSLTGVYLGIQSSGYIIQSGELDQLDGHVATGVANSTASGRISYTLGLQGPAVSVDTACSSSLVSIHQAMEALRRGECDLAFAGGVTVMATPVPLVAFSRERLVSPDGRCKPFADAADGVGWSEGCGMVLLERLSDARANDHDILAVLRSSAVNQDGRSQGLTAPNGPAQERVIRSALAAGGLEPSEVDAVEAHGTGTTLGDPIETNALQATYGRAHTEDMPLHVGSIKSNLGHPQAAAGIAGVMKMVLALQHGELPRSLYADQPTPHVDWSSGQVRLLDEAVPWSHRDGHVRRAGVSSFGISGTNAHVIVEEAPEVETSESEAPEVGAADSRSQLAECAVPILVSGRSESALRANAERLAAYLEEESGVSLADVGCTLATRRKTFEHRGSVVASSRGAAVAGLRALGQGARSAGVRVSAGSSAGAVGVLFTGQGSQRLGMGRELAAVDDVFRADLEEIASAFDRFLDRPLLSVLWAEPDTEAAEYLARTEYIQPALFTLEVALFHRLQRLGITPGVLVGHSIGELSAVYASGAVPLADAAKLVATRGRTMQQCRTDGIMLSLQASEEEIRAMVPEGAWLAAVNGPGQCVVSGDAQAVHQVAAEFEDRGRKTRRLSVSHAFHSGHMDTALPELERVAAECEFGEPNIPVISNRTGQPLTTEELTSSHYWARHAREAVRFHDGIATALAAGTDTFVECGPDNTASAMAAQCVPDEQPATFVPTLHSQTRQPGQSGKTDEPAAFATALGTLHTTGHQPDWHTFYTGTDAHPVLLPTYAFQHQHYWIDAAPTLNNGPSRGNEFADDALRNAVTAEKTDEVADLLALPAELRSNLTSLVPHMAAWYRRHEAEAALSEWLYDEHWEPAPPPTGSSSSSGDRWLLLAASDDPVVDATARALEAAGVDVERTAVATDPAPAVARIEAERWAGVLLAGAFTHEDSCAPSELAAELSRIVGLVEVLERTPSTTRFWCVTRGAVSTTDEEVVHHPLQSLVWGFGRVVGLERPDRLGALVDVPEDLAPEALAELPSVLTAHDDEDQIALRPDEATGACRMVRRLGRTRLSHGGEDVAFAGTVLITGGTGGLGAHTARWLAGRRRGRLHLVLLSRRGEQAPGAGELRQELEELGARVTIACCDVAERDELERLLSSLDEPVRAVFHAAGTTESVPLTELDAEVIERQMASKVTGAANLHALVGSDALEAFVLYGSIAGFWGSGEQGAYAAANAFLDGLARCRRGGGLPATVMHWGPWARGGMVSDEVAVQLRRRGVEPMAPEVALRGLEIALRDDRAALAVANVDWFRFAPSFAFAHPRPLLLGVEEARHALAEISSTEHHDGKSLLHTRLRDAAPEERAEVALNAVCEEVAAVLGMAGAEAVPVDRPFQELGLDSLMAVEVQKRLSALVDQKLSPSLLFDYPTARALSEFVLGLVHPKRDELAEAREALEVLQRIPAERLEQEGLMKQLVGLVFHTQDGAAANDEGSSDTAADAGDELFGRLDAQFSKLRDLG</sequence>
<dbReference type="SMART" id="SM01294">
    <property type="entry name" value="PKS_PP_betabranch"/>
    <property type="match status" value="2"/>
</dbReference>
<dbReference type="Pfam" id="PF08659">
    <property type="entry name" value="KR"/>
    <property type="match status" value="2"/>
</dbReference>
<dbReference type="NCBIfam" id="NF045894">
    <property type="entry name" value="PKS_plus_SDR"/>
    <property type="match status" value="1"/>
</dbReference>
<feature type="domain" description="Carrier" evidence="7">
    <location>
        <begin position="3259"/>
        <end position="3334"/>
    </location>
</feature>
<dbReference type="SMART" id="SM00827">
    <property type="entry name" value="PKS_AT"/>
    <property type="match status" value="2"/>
</dbReference>
<gene>
    <name evidence="10" type="ORF">JOF55_004691</name>
</gene>
<dbReference type="InterPro" id="IPR042104">
    <property type="entry name" value="PKS_dehydratase_sf"/>
</dbReference>
<dbReference type="InterPro" id="IPR014031">
    <property type="entry name" value="Ketoacyl_synth_C"/>
</dbReference>
<dbReference type="InterPro" id="IPR049551">
    <property type="entry name" value="PKS_DH_C"/>
</dbReference>
<dbReference type="SUPFAM" id="SSF53901">
    <property type="entry name" value="Thiolase-like"/>
    <property type="match status" value="2"/>
</dbReference>
<feature type="domain" description="PKS/mFAS DH" evidence="9">
    <location>
        <begin position="951"/>
        <end position="1221"/>
    </location>
</feature>
<organism evidence="10 11">
    <name type="scientific">Haloactinomyces albus</name>
    <dbReference type="NCBI Taxonomy" id="1352928"/>
    <lineage>
        <taxon>Bacteria</taxon>
        <taxon>Bacillati</taxon>
        <taxon>Actinomycetota</taxon>
        <taxon>Actinomycetes</taxon>
        <taxon>Actinopolysporales</taxon>
        <taxon>Actinopolysporaceae</taxon>
        <taxon>Haloactinomyces</taxon>
    </lineage>
</organism>
<dbReference type="PROSITE" id="PS52004">
    <property type="entry name" value="KS3_2"/>
    <property type="match status" value="2"/>
</dbReference>
<dbReference type="InterPro" id="IPR036291">
    <property type="entry name" value="NAD(P)-bd_dom_sf"/>
</dbReference>
<dbReference type="FunFam" id="3.40.47.10:FF:000019">
    <property type="entry name" value="Polyketide synthase type I"/>
    <property type="match status" value="2"/>
</dbReference>
<dbReference type="GO" id="GO:0006633">
    <property type="term" value="P:fatty acid biosynthetic process"/>
    <property type="evidence" value="ECO:0007669"/>
    <property type="project" value="InterPro"/>
</dbReference>
<dbReference type="InterPro" id="IPR050091">
    <property type="entry name" value="PKS_NRPS_Biosynth_Enz"/>
</dbReference>
<comment type="caution">
    <text evidence="5">Lacks conserved residue(s) required for the propagation of feature annotation.</text>
</comment>
<keyword evidence="3 10" id="KW-0808">Transferase</keyword>
<dbReference type="CDD" id="cd08956">
    <property type="entry name" value="KR_3_FAS_SDR_x"/>
    <property type="match status" value="1"/>
</dbReference>
<evidence type="ECO:0000256" key="3">
    <source>
        <dbReference type="ARBA" id="ARBA00022679"/>
    </source>
</evidence>
<dbReference type="InterPro" id="IPR016039">
    <property type="entry name" value="Thiolase-like"/>
</dbReference>
<evidence type="ECO:0000256" key="4">
    <source>
        <dbReference type="ARBA" id="ARBA00023315"/>
    </source>
</evidence>
<keyword evidence="1" id="KW-0596">Phosphopantetheine</keyword>
<dbReference type="Gene3D" id="3.40.366.10">
    <property type="entry name" value="Malonyl-Coenzyme A Acyl Carrier Protein, domain 2"/>
    <property type="match status" value="2"/>
</dbReference>
<dbReference type="InterPro" id="IPR013968">
    <property type="entry name" value="PKS_KR"/>
</dbReference>
<evidence type="ECO:0000313" key="10">
    <source>
        <dbReference type="EMBL" id="MDR7304447.1"/>
    </source>
</evidence>
<dbReference type="Pfam" id="PF16197">
    <property type="entry name" value="KAsynt_C_assoc"/>
    <property type="match status" value="2"/>
</dbReference>